<accession>A0ABV8RJM7</accession>
<organism evidence="6 7">
    <name type="scientific">Sphingorhabdus arenilitoris</name>
    <dbReference type="NCBI Taxonomy" id="1490041"/>
    <lineage>
        <taxon>Bacteria</taxon>
        <taxon>Pseudomonadati</taxon>
        <taxon>Pseudomonadota</taxon>
        <taxon>Alphaproteobacteria</taxon>
        <taxon>Sphingomonadales</taxon>
        <taxon>Sphingomonadaceae</taxon>
        <taxon>Sphingorhabdus</taxon>
    </lineage>
</organism>
<dbReference type="Gene3D" id="3.20.20.300">
    <property type="entry name" value="Glycoside hydrolase, family 3, N-terminal domain"/>
    <property type="match status" value="1"/>
</dbReference>
<sequence>MITKLQASLCAISLASLAGCSAANGKNMEAAIPAPPAASQSAASQPAAVPAGFDNAVPATPGVAHPEQWPSYTYPWKPSAEAEARVRALIAKMTVEEKVAQTVQADLSTITPADLKKYKLGSILVGGNTGPYNDDFAPAPMWLKAADEFYEASIDKSDGGVGVPVIWGIDAVHGHSNIIGATLFPHNVGLGAMRDPELIERIGHVTAKEIRVTGQEWTFAPTVTVPRDYRWGRSYEGYSSDPELVTSYVGAMLRGLQGAPDNENLLAQDRVIASTKHFLADGGTKNGVDQGNAEISEKELRDIHGLPYGAAIKGGVATVMISHSAWQGRKMTANDSLITGVLKNQMDFDGFVLSDWNAHGQVEGCTNDQCPKAMTAGLDMYMAPDSWKAVYENLVSEVKAGRIPMSRLDDAVYRVLMVKERVGLFTNGKPSSRKLAGQWDLLGAPEHRAVAREAVRKSLVLLKNNGVLPLKANARLLVAGDAANDISRQSGGWTLTWQGKDVPEKYFPGATTIFKGLQQAAQEAGGSAQLSPDGSYKQKPDAAIVVFGEESYAEFQGDLSSLQLAPELTKPYETMKKLKAQGIPVIAVMVTGRPLFVNPALNASDAFVVTWLPGSEGGGVADVLVGDKMGKARFDFTGKLPTGWPMKAKLEDGELYPFGYGLNYASPKSTWTNLSEEPGVENTGDSRVWFANGVPASSWSLMVGNADFTNEIRISTVPSDAAEGRMKITSSFYKVQEGARRFELSSGSSAISLRSFSPINISKEMNAELYLMFTTKVNKAPQKAMLGMSCEGADCKNGFVPVDLPVSSEFKTYGLPLKCLRDKGVDMTKISASFVLSLTGPSDIELGEVFMGTDPANILPCK</sequence>
<keyword evidence="1 6" id="KW-0378">Hydrolase</keyword>
<comment type="caution">
    <text evidence="6">The sequence shown here is derived from an EMBL/GenBank/DDBJ whole genome shotgun (WGS) entry which is preliminary data.</text>
</comment>
<dbReference type="GO" id="GO:0016787">
    <property type="term" value="F:hydrolase activity"/>
    <property type="evidence" value="ECO:0007669"/>
    <property type="project" value="UniProtKB-KW"/>
</dbReference>
<keyword evidence="2" id="KW-0732">Signal</keyword>
<feature type="domain" description="ExoP galactose-binding-like" evidence="5">
    <location>
        <begin position="699"/>
        <end position="849"/>
    </location>
</feature>
<evidence type="ECO:0000259" key="4">
    <source>
        <dbReference type="Pfam" id="PF01915"/>
    </source>
</evidence>
<dbReference type="SUPFAM" id="SSF51445">
    <property type="entry name" value="(Trans)glycosidases"/>
    <property type="match status" value="1"/>
</dbReference>
<evidence type="ECO:0000259" key="3">
    <source>
        <dbReference type="Pfam" id="PF00933"/>
    </source>
</evidence>
<gene>
    <name evidence="6" type="ORF">ACFOWX_12605</name>
</gene>
<dbReference type="InterPro" id="IPR002772">
    <property type="entry name" value="Glyco_hydro_3_C"/>
</dbReference>
<dbReference type="InterPro" id="IPR001764">
    <property type="entry name" value="Glyco_hydro_3_N"/>
</dbReference>
<dbReference type="EMBL" id="JBHSDH010000013">
    <property type="protein sequence ID" value="MFC4293258.1"/>
    <property type="molecule type" value="Genomic_DNA"/>
</dbReference>
<feature type="signal peptide" evidence="2">
    <location>
        <begin position="1"/>
        <end position="22"/>
    </location>
</feature>
<feature type="domain" description="Glycoside hydrolase family 3 C-terminal" evidence="4">
    <location>
        <begin position="459"/>
        <end position="664"/>
    </location>
</feature>
<dbReference type="InterPro" id="IPR051915">
    <property type="entry name" value="Cellulose_Degrad_GH3"/>
</dbReference>
<evidence type="ECO:0000259" key="5">
    <source>
        <dbReference type="Pfam" id="PF18559"/>
    </source>
</evidence>
<evidence type="ECO:0000256" key="2">
    <source>
        <dbReference type="SAM" id="SignalP"/>
    </source>
</evidence>
<dbReference type="Pfam" id="PF01915">
    <property type="entry name" value="Glyco_hydro_3_C"/>
    <property type="match status" value="1"/>
</dbReference>
<evidence type="ECO:0000313" key="7">
    <source>
        <dbReference type="Proteomes" id="UP001595887"/>
    </source>
</evidence>
<dbReference type="PANTHER" id="PTHR30620:SF77">
    <property type="entry name" value="LYSOSOMAL BETA GLUCOSIDASE-LIKE"/>
    <property type="match status" value="1"/>
</dbReference>
<proteinExistence type="predicted"/>
<dbReference type="InterPro" id="IPR036962">
    <property type="entry name" value="Glyco_hydro_3_N_sf"/>
</dbReference>
<name>A0ABV8RJM7_9SPHN</name>
<evidence type="ECO:0000256" key="1">
    <source>
        <dbReference type="ARBA" id="ARBA00022801"/>
    </source>
</evidence>
<feature type="domain" description="Glycoside hydrolase family 3 N-terminal" evidence="3">
    <location>
        <begin position="94"/>
        <end position="417"/>
    </location>
</feature>
<dbReference type="InterPro" id="IPR036881">
    <property type="entry name" value="Glyco_hydro_3_C_sf"/>
</dbReference>
<protein>
    <submittedName>
        <fullName evidence="6">Glycoside hydrolase family 3 N-terminal domain-containing protein</fullName>
    </submittedName>
</protein>
<dbReference type="SUPFAM" id="SSF52279">
    <property type="entry name" value="Beta-D-glucan exohydrolase, C-terminal domain"/>
    <property type="match status" value="1"/>
</dbReference>
<dbReference type="Gene3D" id="3.40.50.1700">
    <property type="entry name" value="Glycoside hydrolase family 3 C-terminal domain"/>
    <property type="match status" value="1"/>
</dbReference>
<dbReference type="PRINTS" id="PR00133">
    <property type="entry name" value="GLHYDRLASE3"/>
</dbReference>
<feature type="chain" id="PRO_5047421047" evidence="2">
    <location>
        <begin position="23"/>
        <end position="862"/>
    </location>
</feature>
<reference evidence="7" key="1">
    <citation type="journal article" date="2019" name="Int. J. Syst. Evol. Microbiol.">
        <title>The Global Catalogue of Microorganisms (GCM) 10K type strain sequencing project: providing services to taxonomists for standard genome sequencing and annotation.</title>
        <authorList>
            <consortium name="The Broad Institute Genomics Platform"/>
            <consortium name="The Broad Institute Genome Sequencing Center for Infectious Disease"/>
            <person name="Wu L."/>
            <person name="Ma J."/>
        </authorList>
    </citation>
    <scope>NUCLEOTIDE SEQUENCE [LARGE SCALE GENOMIC DNA]</scope>
    <source>
        <strain evidence="7">CECT 8531</strain>
    </source>
</reference>
<dbReference type="InterPro" id="IPR017853">
    <property type="entry name" value="GH"/>
</dbReference>
<dbReference type="Pfam" id="PF00933">
    <property type="entry name" value="Glyco_hydro_3"/>
    <property type="match status" value="1"/>
</dbReference>
<dbReference type="InterPro" id="IPR041443">
    <property type="entry name" value="Exop_C"/>
</dbReference>
<dbReference type="Pfam" id="PF18559">
    <property type="entry name" value="Exop_C"/>
    <property type="match status" value="1"/>
</dbReference>
<evidence type="ECO:0000313" key="6">
    <source>
        <dbReference type="EMBL" id="MFC4293258.1"/>
    </source>
</evidence>
<dbReference type="PROSITE" id="PS51257">
    <property type="entry name" value="PROKAR_LIPOPROTEIN"/>
    <property type="match status" value="1"/>
</dbReference>
<keyword evidence="7" id="KW-1185">Reference proteome</keyword>
<dbReference type="Proteomes" id="UP001595887">
    <property type="component" value="Unassembled WGS sequence"/>
</dbReference>
<dbReference type="Gene3D" id="2.60.120.430">
    <property type="entry name" value="Galactose-binding lectin"/>
    <property type="match status" value="1"/>
</dbReference>
<dbReference type="PANTHER" id="PTHR30620">
    <property type="entry name" value="PERIPLASMIC BETA-GLUCOSIDASE-RELATED"/>
    <property type="match status" value="1"/>
</dbReference>
<dbReference type="RefSeq" id="WP_381424646.1">
    <property type="nucleotide sequence ID" value="NZ_JBHSDH010000013.1"/>
</dbReference>